<organism evidence="2 3">
    <name type="scientific">Rhizophagus clarus</name>
    <dbReference type="NCBI Taxonomy" id="94130"/>
    <lineage>
        <taxon>Eukaryota</taxon>
        <taxon>Fungi</taxon>
        <taxon>Fungi incertae sedis</taxon>
        <taxon>Mucoromycota</taxon>
        <taxon>Glomeromycotina</taxon>
        <taxon>Glomeromycetes</taxon>
        <taxon>Glomerales</taxon>
        <taxon>Glomeraceae</taxon>
        <taxon>Rhizophagus</taxon>
    </lineage>
</organism>
<dbReference type="Proteomes" id="UP000615446">
    <property type="component" value="Unassembled WGS sequence"/>
</dbReference>
<evidence type="ECO:0000313" key="2">
    <source>
        <dbReference type="EMBL" id="GES90135.1"/>
    </source>
</evidence>
<gene>
    <name evidence="2" type="ORF">RCL2_001700400</name>
</gene>
<feature type="region of interest" description="Disordered" evidence="1">
    <location>
        <begin position="26"/>
        <end position="66"/>
    </location>
</feature>
<comment type="caution">
    <text evidence="2">The sequence shown here is derived from an EMBL/GenBank/DDBJ whole genome shotgun (WGS) entry which is preliminary data.</text>
</comment>
<sequence>MKLQVTFLTDPYLIWTKLLIPVSIRSSQRISSPSSKHFVSSSVTSPEPPNSEKNPPNKMTNHTRRIRTPACDLNYISLRYTSELNF</sequence>
<protein>
    <submittedName>
        <fullName evidence="2">Uncharacterized protein</fullName>
    </submittedName>
</protein>
<dbReference type="EMBL" id="BLAL01000193">
    <property type="protein sequence ID" value="GES90135.1"/>
    <property type="molecule type" value="Genomic_DNA"/>
</dbReference>
<proteinExistence type="predicted"/>
<evidence type="ECO:0000313" key="3">
    <source>
        <dbReference type="Proteomes" id="UP000615446"/>
    </source>
</evidence>
<reference evidence="2" key="1">
    <citation type="submission" date="2019-10" db="EMBL/GenBank/DDBJ databases">
        <title>Conservation and host-specific expression of non-tandemly repeated heterogenous ribosome RNA gene in arbuscular mycorrhizal fungi.</title>
        <authorList>
            <person name="Maeda T."/>
            <person name="Kobayashi Y."/>
            <person name="Nakagawa T."/>
            <person name="Ezawa T."/>
            <person name="Yamaguchi K."/>
            <person name="Bino T."/>
            <person name="Nishimoto Y."/>
            <person name="Shigenobu S."/>
            <person name="Kawaguchi M."/>
        </authorList>
    </citation>
    <scope>NUCLEOTIDE SEQUENCE</scope>
    <source>
        <strain evidence="2">HR1</strain>
    </source>
</reference>
<evidence type="ECO:0000256" key="1">
    <source>
        <dbReference type="SAM" id="MobiDB-lite"/>
    </source>
</evidence>
<accession>A0A8H3LQQ5</accession>
<name>A0A8H3LQQ5_9GLOM</name>
<feature type="compositionally biased region" description="Low complexity" evidence="1">
    <location>
        <begin position="26"/>
        <end position="58"/>
    </location>
</feature>
<dbReference type="AlphaFoldDB" id="A0A8H3LQQ5"/>